<dbReference type="AlphaFoldDB" id="A0A6I6NGA4"/>
<keyword evidence="2" id="KW-0732">Signal</keyword>
<accession>A0A6I6NGA4</accession>
<evidence type="ECO:0000256" key="1">
    <source>
        <dbReference type="SAM" id="Phobius"/>
    </source>
</evidence>
<organism evidence="3 4">
    <name type="scientific">Streptomyces broussonetiae</name>
    <dbReference type="NCBI Taxonomy" id="2686304"/>
    <lineage>
        <taxon>Bacteria</taxon>
        <taxon>Bacillati</taxon>
        <taxon>Actinomycetota</taxon>
        <taxon>Actinomycetes</taxon>
        <taxon>Kitasatosporales</taxon>
        <taxon>Streptomycetaceae</taxon>
        <taxon>Streptomyces</taxon>
    </lineage>
</organism>
<dbReference type="RefSeq" id="WP_158929397.1">
    <property type="nucleotide sequence ID" value="NZ_CP047020.1"/>
</dbReference>
<feature type="transmembrane region" description="Helical" evidence="1">
    <location>
        <begin position="147"/>
        <end position="168"/>
    </location>
</feature>
<feature type="signal peptide" evidence="2">
    <location>
        <begin position="1"/>
        <end position="27"/>
    </location>
</feature>
<evidence type="ECO:0000256" key="2">
    <source>
        <dbReference type="SAM" id="SignalP"/>
    </source>
</evidence>
<feature type="chain" id="PRO_5026271175" evidence="2">
    <location>
        <begin position="28"/>
        <end position="360"/>
    </location>
</feature>
<name>A0A6I6NGA4_9ACTN</name>
<keyword evidence="4" id="KW-1185">Reference proteome</keyword>
<reference evidence="3 4" key="1">
    <citation type="submission" date="2019-12" db="EMBL/GenBank/DDBJ databases">
        <title>Streptomyces sp. strain T44 isolated from rhizosphere soil of Broussonetia papyrifera.</title>
        <authorList>
            <person name="Mo P."/>
        </authorList>
    </citation>
    <scope>NUCLEOTIDE SEQUENCE [LARGE SCALE GENOMIC DNA]</scope>
    <source>
        <strain evidence="3 4">T44</strain>
    </source>
</reference>
<dbReference type="Proteomes" id="UP000436138">
    <property type="component" value="Chromosome"/>
</dbReference>
<dbReference type="KEGG" id="sbro:GQF42_43940"/>
<keyword evidence="1" id="KW-0472">Membrane</keyword>
<keyword evidence="1" id="KW-1133">Transmembrane helix</keyword>
<evidence type="ECO:0000313" key="4">
    <source>
        <dbReference type="Proteomes" id="UP000436138"/>
    </source>
</evidence>
<proteinExistence type="predicted"/>
<evidence type="ECO:0000313" key="3">
    <source>
        <dbReference type="EMBL" id="QHA09220.1"/>
    </source>
</evidence>
<gene>
    <name evidence="3" type="ORF">GQF42_43940</name>
</gene>
<keyword evidence="1" id="KW-0812">Transmembrane</keyword>
<dbReference type="EMBL" id="CP047020">
    <property type="protein sequence ID" value="QHA09220.1"/>
    <property type="molecule type" value="Genomic_DNA"/>
</dbReference>
<sequence>MSTGDSSDLVAAVVAALVQAASSAAGAAGTTLGAEAIDWVRTGLGQLPRWTQAAERVGTAPDDEQAQQDLAKAVDELLSLNPGLAQALESRLTQPGPVPPPPTGPPTITIGEHARIGGGAGPTAVGAGNNVAGRDVRTKVTNKRSGIGVLIAALVVMAALIALSIHFVGRSSNQHAAKPLTNMEQVKAVLPDLHALPAGWQQTQPALASPSGECIGAAASSGPTGDLCRRVVASASARFDTAEPGGSVFFMDVAGPSTSWADQMYDQYLQHFDDGMTNPVNFPAFGDRSSARQGAGETSVLIRTGTVVASVVYTTVSNNDASPSANDTQRARQTVIPLASMITTRAQQAQAGQTPTASAR</sequence>
<protein>
    <submittedName>
        <fullName evidence="3">Uncharacterized protein</fullName>
    </submittedName>
</protein>